<accession>A0A1V4KG18</accession>
<protein>
    <submittedName>
        <fullName evidence="1">Uncharacterized protein</fullName>
    </submittedName>
</protein>
<dbReference type="OrthoDB" id="10545279at2759"/>
<evidence type="ECO:0000313" key="1">
    <source>
        <dbReference type="EMBL" id="OPJ83321.1"/>
    </source>
</evidence>
<gene>
    <name evidence="1" type="ORF">AV530_006239</name>
</gene>
<organism evidence="1 2">
    <name type="scientific">Patagioenas fasciata monilis</name>
    <dbReference type="NCBI Taxonomy" id="372326"/>
    <lineage>
        <taxon>Eukaryota</taxon>
        <taxon>Metazoa</taxon>
        <taxon>Chordata</taxon>
        <taxon>Craniata</taxon>
        <taxon>Vertebrata</taxon>
        <taxon>Euteleostomi</taxon>
        <taxon>Archelosauria</taxon>
        <taxon>Archosauria</taxon>
        <taxon>Dinosauria</taxon>
        <taxon>Saurischia</taxon>
        <taxon>Theropoda</taxon>
        <taxon>Coelurosauria</taxon>
        <taxon>Aves</taxon>
        <taxon>Neognathae</taxon>
        <taxon>Neoaves</taxon>
        <taxon>Columbimorphae</taxon>
        <taxon>Columbiformes</taxon>
        <taxon>Columbidae</taxon>
        <taxon>Patagioenas</taxon>
    </lineage>
</organism>
<reference evidence="1 2" key="1">
    <citation type="submission" date="2016-02" db="EMBL/GenBank/DDBJ databases">
        <title>Band-tailed pigeon sequencing and assembly.</title>
        <authorList>
            <person name="Soares A.E."/>
            <person name="Novak B.J."/>
            <person name="Rice E.S."/>
            <person name="O'Connell B."/>
            <person name="Chang D."/>
            <person name="Weber S."/>
            <person name="Shapiro B."/>
        </authorList>
    </citation>
    <scope>NUCLEOTIDE SEQUENCE [LARGE SCALE GENOMIC DNA]</scope>
    <source>
        <strain evidence="1">BTP2013</strain>
        <tissue evidence="1">Blood</tissue>
    </source>
</reference>
<sequence>MCKWQARSLVEILILVPVKDDDKAVNDDMGTGWGQGVTEAAARSLTGLQSEGSCNSHTVYPSQEQKRHKTNVTRISFLRFS</sequence>
<dbReference type="Proteomes" id="UP000190648">
    <property type="component" value="Unassembled WGS sequence"/>
</dbReference>
<evidence type="ECO:0000313" key="2">
    <source>
        <dbReference type="Proteomes" id="UP000190648"/>
    </source>
</evidence>
<dbReference type="EMBL" id="LSYS01003169">
    <property type="protein sequence ID" value="OPJ83321.1"/>
    <property type="molecule type" value="Genomic_DNA"/>
</dbReference>
<dbReference type="AlphaFoldDB" id="A0A1V4KG18"/>
<keyword evidence="2" id="KW-1185">Reference proteome</keyword>
<name>A0A1V4KG18_PATFA</name>
<comment type="caution">
    <text evidence="1">The sequence shown here is derived from an EMBL/GenBank/DDBJ whole genome shotgun (WGS) entry which is preliminary data.</text>
</comment>
<proteinExistence type="predicted"/>